<dbReference type="InterPro" id="IPR001533">
    <property type="entry name" value="Pterin_deHydtase"/>
</dbReference>
<evidence type="ECO:0000256" key="1">
    <source>
        <dbReference type="ARBA" id="ARBA00001554"/>
    </source>
</evidence>
<dbReference type="GO" id="GO:0008124">
    <property type="term" value="F:4-alpha-hydroxytetrahydrobiopterin dehydratase activity"/>
    <property type="evidence" value="ECO:0007669"/>
    <property type="project" value="UniProtKB-EC"/>
</dbReference>
<gene>
    <name evidence="5" type="ORF">MNBD_GAMMA03-1216</name>
</gene>
<dbReference type="PANTHER" id="PTHR12599:SF0">
    <property type="entry name" value="PTERIN-4-ALPHA-CARBINOLAMINE DEHYDRATASE"/>
    <property type="match status" value="1"/>
</dbReference>
<comment type="similarity">
    <text evidence="2">Belongs to the pterin-4-alpha-carbinolamine dehydratase family.</text>
</comment>
<comment type="catalytic activity">
    <reaction evidence="1">
        <text>(4aS,6R)-4a-hydroxy-L-erythro-5,6,7,8-tetrahydrobiopterin = (6R)-L-erythro-6,7-dihydrobiopterin + H2O</text>
        <dbReference type="Rhea" id="RHEA:11920"/>
        <dbReference type="ChEBI" id="CHEBI:15377"/>
        <dbReference type="ChEBI" id="CHEBI:15642"/>
        <dbReference type="ChEBI" id="CHEBI:43120"/>
        <dbReference type="EC" id="4.2.1.96"/>
    </reaction>
</comment>
<dbReference type="Pfam" id="PF01329">
    <property type="entry name" value="Pterin_4a"/>
    <property type="match status" value="1"/>
</dbReference>
<organism evidence="5">
    <name type="scientific">hydrothermal vent metagenome</name>
    <dbReference type="NCBI Taxonomy" id="652676"/>
    <lineage>
        <taxon>unclassified sequences</taxon>
        <taxon>metagenomes</taxon>
        <taxon>ecological metagenomes</taxon>
    </lineage>
</organism>
<dbReference type="AlphaFoldDB" id="A0A3B0WRY4"/>
<proteinExistence type="inferred from homology"/>
<accession>A0A3B0WRY4</accession>
<evidence type="ECO:0000256" key="4">
    <source>
        <dbReference type="ARBA" id="ARBA00023239"/>
    </source>
</evidence>
<dbReference type="PANTHER" id="PTHR12599">
    <property type="entry name" value="PTERIN-4-ALPHA-CARBINOLAMINE DEHYDRATASE"/>
    <property type="match status" value="1"/>
</dbReference>
<name>A0A3B0WRY4_9ZZZZ</name>
<sequence>MTALLNQHCQEIVKGDKPLIIPVIESHLSQLQGWEAPISYTEISKKFSFKNYLQTISFVNAVTWIANKEDHYPNISFNYNCVNITLCSKQIKGVSLNDMILAAKINALLDA</sequence>
<dbReference type="EC" id="4.2.1.96" evidence="3"/>
<evidence type="ECO:0000256" key="2">
    <source>
        <dbReference type="ARBA" id="ARBA00006472"/>
    </source>
</evidence>
<evidence type="ECO:0000256" key="3">
    <source>
        <dbReference type="ARBA" id="ARBA00013252"/>
    </source>
</evidence>
<dbReference type="GO" id="GO:0006729">
    <property type="term" value="P:tetrahydrobiopterin biosynthetic process"/>
    <property type="evidence" value="ECO:0007669"/>
    <property type="project" value="InterPro"/>
</dbReference>
<keyword evidence="4" id="KW-0456">Lyase</keyword>
<protein>
    <recommendedName>
        <fullName evidence="3">4a-hydroxytetrahydrobiopterin dehydratase</fullName>
        <ecNumber evidence="3">4.2.1.96</ecNumber>
    </recommendedName>
</protein>
<dbReference type="InterPro" id="IPR036428">
    <property type="entry name" value="PCD_sf"/>
</dbReference>
<dbReference type="EMBL" id="UOFC01000123">
    <property type="protein sequence ID" value="VAW47046.1"/>
    <property type="molecule type" value="Genomic_DNA"/>
</dbReference>
<reference evidence="5" key="1">
    <citation type="submission" date="2018-06" db="EMBL/GenBank/DDBJ databases">
        <authorList>
            <person name="Zhirakovskaya E."/>
        </authorList>
    </citation>
    <scope>NUCLEOTIDE SEQUENCE</scope>
</reference>
<dbReference type="SUPFAM" id="SSF55248">
    <property type="entry name" value="PCD-like"/>
    <property type="match status" value="1"/>
</dbReference>
<evidence type="ECO:0000313" key="5">
    <source>
        <dbReference type="EMBL" id="VAW47046.1"/>
    </source>
</evidence>
<dbReference type="Gene3D" id="3.30.1360.20">
    <property type="entry name" value="Transcriptional coactivator/pterin dehydratase"/>
    <property type="match status" value="1"/>
</dbReference>